<evidence type="ECO:0000313" key="3">
    <source>
        <dbReference type="Proteomes" id="UP000256328"/>
    </source>
</evidence>
<gene>
    <name evidence="2" type="ORF">BP5796_09008</name>
</gene>
<evidence type="ECO:0000256" key="1">
    <source>
        <dbReference type="SAM" id="MobiDB-lite"/>
    </source>
</evidence>
<dbReference type="OrthoDB" id="5419162at2759"/>
<sequence>MEPLQFPSHSDPEEPTSDDDGAAAMAAAMGFSSFGTQSHPAKKRKFNSATDAFVDGQDLASLDKGGKKGQGSGGNDIPLGKSRVLGVKIEATEGEIDLEEDEQEHEDEGRWLDTSEPAPAEMEAMRREQERESLANMNVAGAGHQLPQRPANPTVSSPHTQQQQQPPLPPPHQRGQKNQLWYVGYYDPSFNENPWARLEKEHRLDAVGTWLERPARNEGLARGIGIVG</sequence>
<proteinExistence type="predicted"/>
<feature type="compositionally biased region" description="Acidic residues" evidence="1">
    <location>
        <begin position="92"/>
        <end position="106"/>
    </location>
</feature>
<feature type="region of interest" description="Disordered" evidence="1">
    <location>
        <begin position="1"/>
        <end position="176"/>
    </location>
</feature>
<dbReference type="EMBL" id="PDLN01000013">
    <property type="protein sequence ID" value="RDW68351.1"/>
    <property type="molecule type" value="Genomic_DNA"/>
</dbReference>
<dbReference type="Proteomes" id="UP000256328">
    <property type="component" value="Unassembled WGS sequence"/>
</dbReference>
<feature type="compositionally biased region" description="Basic and acidic residues" evidence="1">
    <location>
        <begin position="123"/>
        <end position="133"/>
    </location>
</feature>
<reference evidence="2 3" key="1">
    <citation type="journal article" date="2018" name="IMA Fungus">
        <title>IMA Genome-F 9: Draft genome sequence of Annulohypoxylon stygium, Aspergillus mulundensis, Berkeleyomyces basicola (syn. Thielaviopsis basicola), Ceratocystis smalleyi, two Cercospora beticola strains, Coleophoma cylindrospora, Fusarium fracticaudum, Phialophora cf. hyalina, and Morchella septimelata.</title>
        <authorList>
            <person name="Wingfield B.D."/>
            <person name="Bills G.F."/>
            <person name="Dong Y."/>
            <person name="Huang W."/>
            <person name="Nel W.J."/>
            <person name="Swalarsk-Parry B.S."/>
            <person name="Vaghefi N."/>
            <person name="Wilken P.M."/>
            <person name="An Z."/>
            <person name="de Beer Z.W."/>
            <person name="De Vos L."/>
            <person name="Chen L."/>
            <person name="Duong T.A."/>
            <person name="Gao Y."/>
            <person name="Hammerbacher A."/>
            <person name="Kikkert J.R."/>
            <person name="Li Y."/>
            <person name="Li H."/>
            <person name="Li K."/>
            <person name="Li Q."/>
            <person name="Liu X."/>
            <person name="Ma X."/>
            <person name="Naidoo K."/>
            <person name="Pethybridge S.J."/>
            <person name="Sun J."/>
            <person name="Steenkamp E.T."/>
            <person name="van der Nest M.A."/>
            <person name="van Wyk S."/>
            <person name="Wingfield M.J."/>
            <person name="Xiong C."/>
            <person name="Yue Q."/>
            <person name="Zhang X."/>
        </authorList>
    </citation>
    <scope>NUCLEOTIDE SEQUENCE [LARGE SCALE GENOMIC DNA]</scope>
    <source>
        <strain evidence="2 3">BP5796</strain>
    </source>
</reference>
<name>A0A3D8R365_9HELO</name>
<evidence type="ECO:0000313" key="2">
    <source>
        <dbReference type="EMBL" id="RDW68351.1"/>
    </source>
</evidence>
<accession>A0A3D8R365</accession>
<keyword evidence="3" id="KW-1185">Reference proteome</keyword>
<comment type="caution">
    <text evidence="2">The sequence shown here is derived from an EMBL/GenBank/DDBJ whole genome shotgun (WGS) entry which is preliminary data.</text>
</comment>
<organism evidence="2 3">
    <name type="scientific">Coleophoma crateriformis</name>
    <dbReference type="NCBI Taxonomy" id="565419"/>
    <lineage>
        <taxon>Eukaryota</taxon>
        <taxon>Fungi</taxon>
        <taxon>Dikarya</taxon>
        <taxon>Ascomycota</taxon>
        <taxon>Pezizomycotina</taxon>
        <taxon>Leotiomycetes</taxon>
        <taxon>Helotiales</taxon>
        <taxon>Dermateaceae</taxon>
        <taxon>Coleophoma</taxon>
    </lineage>
</organism>
<dbReference type="AlphaFoldDB" id="A0A3D8R365"/>
<feature type="compositionally biased region" description="Low complexity" evidence="1">
    <location>
        <begin position="22"/>
        <end position="35"/>
    </location>
</feature>
<protein>
    <submittedName>
        <fullName evidence="2">Uncharacterized protein</fullName>
    </submittedName>
</protein>